<comment type="function">
    <text evidence="1">Part of a potassium transport system.</text>
</comment>
<evidence type="ECO:0000256" key="3">
    <source>
        <dbReference type="ARBA" id="ARBA00022538"/>
    </source>
</evidence>
<dbReference type="OrthoDB" id="169192at2157"/>
<dbReference type="PANTHER" id="PTHR43833:SF5">
    <property type="entry name" value="TRK SYSTEM POTASSIUM UPTAKE PROTEIN TRKA"/>
    <property type="match status" value="1"/>
</dbReference>
<name>A0A6B0SR55_9EURY</name>
<dbReference type="AlphaFoldDB" id="A0A6B0SR55"/>
<proteinExistence type="predicted"/>
<dbReference type="Gene3D" id="3.40.50.720">
    <property type="entry name" value="NAD(P)-binding Rossmann-like Domain"/>
    <property type="match status" value="1"/>
</dbReference>
<dbReference type="InterPro" id="IPR036291">
    <property type="entry name" value="NAD(P)-bd_dom_sf"/>
</dbReference>
<dbReference type="GO" id="GO:0015079">
    <property type="term" value="F:potassium ion transmembrane transporter activity"/>
    <property type="evidence" value="ECO:0007669"/>
    <property type="project" value="InterPro"/>
</dbReference>
<dbReference type="PANTHER" id="PTHR43833">
    <property type="entry name" value="POTASSIUM CHANNEL PROTEIN 2-RELATED-RELATED"/>
    <property type="match status" value="1"/>
</dbReference>
<accession>A0A6B0SR55</accession>
<dbReference type="InterPro" id="IPR006036">
    <property type="entry name" value="K_uptake_TrkA"/>
</dbReference>
<dbReference type="Proteomes" id="UP000471521">
    <property type="component" value="Unassembled WGS sequence"/>
</dbReference>
<sequence>MADTDHIVVAGSGRVGFRIAQHFVDRGTDVTVIESDPDAVDRMADVSEVAVVAGDATKPSVLREALSDQTSVLAALTDVEHSNLAICMGGKQVRPDLRTVARVEHEDADEYAEFVDTVYLPERASVKAAVNAIADSDVRTLEEVTGDLEILDIRLDYDAPAAGDVVADVLPEGSVVISQADGHVAVQHSTKLVAGRRYLVAADLDVVDEVIYQFRGDAD</sequence>
<comment type="caution">
    <text evidence="7">The sequence shown here is derived from an EMBL/GenBank/DDBJ whole genome shotgun (WGS) entry which is preliminary data.</text>
</comment>
<dbReference type="EMBL" id="WUUU01000117">
    <property type="protein sequence ID" value="MXR21482.1"/>
    <property type="molecule type" value="Genomic_DNA"/>
</dbReference>
<evidence type="ECO:0000256" key="2">
    <source>
        <dbReference type="ARBA" id="ARBA00022448"/>
    </source>
</evidence>
<keyword evidence="3" id="KW-0633">Potassium transport</keyword>
<dbReference type="InterPro" id="IPR003148">
    <property type="entry name" value="RCK_N"/>
</dbReference>
<reference evidence="7 8" key="1">
    <citation type="submission" date="2019-12" db="EMBL/GenBank/DDBJ databases">
        <title>Isolation and characterization of three novel carbon monoxide-oxidizing members of Halobacteria from salione crusts and soils.</title>
        <authorList>
            <person name="Myers M.R."/>
            <person name="King G.M."/>
        </authorList>
    </citation>
    <scope>NUCLEOTIDE SEQUENCE [LARGE SCALE GENOMIC DNA]</scope>
    <source>
        <strain evidence="7 8">PCN9</strain>
    </source>
</reference>
<evidence type="ECO:0000313" key="7">
    <source>
        <dbReference type="EMBL" id="MXR21482.1"/>
    </source>
</evidence>
<dbReference type="SUPFAM" id="SSF51735">
    <property type="entry name" value="NAD(P)-binding Rossmann-fold domains"/>
    <property type="match status" value="1"/>
</dbReference>
<keyword evidence="2" id="KW-0813">Transport</keyword>
<keyword evidence="4" id="KW-0630">Potassium</keyword>
<evidence type="ECO:0000259" key="6">
    <source>
        <dbReference type="PROSITE" id="PS51201"/>
    </source>
</evidence>
<feature type="domain" description="RCK N-terminal" evidence="6">
    <location>
        <begin position="4"/>
        <end position="119"/>
    </location>
</feature>
<keyword evidence="5" id="KW-0406">Ion transport</keyword>
<gene>
    <name evidence="7" type="ORF">GRX66_13025</name>
</gene>
<evidence type="ECO:0000256" key="4">
    <source>
        <dbReference type="ARBA" id="ARBA00022958"/>
    </source>
</evidence>
<dbReference type="RefSeq" id="WP_159526952.1">
    <property type="nucleotide sequence ID" value="NZ_WUUU01000117.1"/>
</dbReference>
<dbReference type="PROSITE" id="PS51201">
    <property type="entry name" value="RCK_N"/>
    <property type="match status" value="1"/>
</dbReference>
<keyword evidence="8" id="KW-1185">Reference proteome</keyword>
<dbReference type="PRINTS" id="PR00335">
    <property type="entry name" value="KUPTAKETRKA"/>
</dbReference>
<protein>
    <submittedName>
        <fullName evidence="7">NAD(P)H-binding protein</fullName>
    </submittedName>
</protein>
<dbReference type="GO" id="GO:0005886">
    <property type="term" value="C:plasma membrane"/>
    <property type="evidence" value="ECO:0007669"/>
    <property type="project" value="InterPro"/>
</dbReference>
<organism evidence="7 8">
    <name type="scientific">Halobacterium bonnevillei</name>
    <dbReference type="NCBI Taxonomy" id="2692200"/>
    <lineage>
        <taxon>Archaea</taxon>
        <taxon>Methanobacteriati</taxon>
        <taxon>Methanobacteriota</taxon>
        <taxon>Stenosarchaea group</taxon>
        <taxon>Halobacteria</taxon>
        <taxon>Halobacteriales</taxon>
        <taxon>Halobacteriaceae</taxon>
        <taxon>Halobacterium</taxon>
    </lineage>
</organism>
<evidence type="ECO:0000313" key="8">
    <source>
        <dbReference type="Proteomes" id="UP000471521"/>
    </source>
</evidence>
<evidence type="ECO:0000256" key="5">
    <source>
        <dbReference type="ARBA" id="ARBA00023065"/>
    </source>
</evidence>
<dbReference type="Pfam" id="PF02254">
    <property type="entry name" value="TrkA_N"/>
    <property type="match status" value="1"/>
</dbReference>
<evidence type="ECO:0000256" key="1">
    <source>
        <dbReference type="ARBA" id="ARBA00003660"/>
    </source>
</evidence>
<dbReference type="InterPro" id="IPR050721">
    <property type="entry name" value="Trk_Ktr_HKT_K-transport"/>
</dbReference>